<gene>
    <name evidence="4" type="ORF">G6N77_06745</name>
</gene>
<evidence type="ECO:0000256" key="1">
    <source>
        <dbReference type="SAM" id="Phobius"/>
    </source>
</evidence>
<accession>A0ABX0DBE7</accession>
<sequence length="1227" mass="127407">MGLLPPLLVEITARADQVFATFHKVNAEADAMAKKTSTAADRSAASWHRMQGASKAMAIGTAASALIVGTASIEAATKFEKSTTLLVTAGGESKTAIGAVRDGILAIASSTGTSTAQLSEGMYVMEKAGYRGADGLKVLKAAAQGAKAENVDLATMTQAVSDVMIDYHKKAGDAVSVTNSMVTASGLAKTTMQDFAGSMASIIPIGSSMGLSFAQLGGAIATMTQHGESAQQSTQNLANLVQNLSKPSSIASSAMNQLGINVTDLTKNLGTRGLTGTMKIVTDAITNHMGPAGLVVQDIMKKSANATQDLTAMMGKMPPELAKASQAFMDGTISQKEYQKTFKGMGAEGSAMGKQFLTLAQTTKGYNDQIKGGTPQFQTYNAMLSKMTGGITGLKTSLMLTGENTASFNKNVAEIGKSAKKSGSDIATWGDTSSTTAVKLDQVKETVGVLGIKIGGILLPIVKNAADVFLGFVKYLSQNKGVALGLGIALGTLAVGLSSIYVVTKLVKVAQEGWAIATKLAAGAQWLLNAALTANPIGLVVLAIAALVGGFILAYNKIGWFKDGVNAAFKFVKDVIGNVGNWFTGTLVPMWNTAVASVGKFFGDVGHTIGDIMGGISTVIGNVVGFIGKHWKLLLALVLGPLGLIIDFIATNWTSITKTFSAVWKAVTTVTSAAWKGISDVIGGAYNWIKNNVINLFKLEIKGWGAVFTWLWKDIVSPVFSGIRDVMSTAWNWVKANVIDRFVLGLQVWGDRFTWLWKNIVVPVFDGIRNVMNTGWQWIDHNVFTPFKTGISAIGTAFDATQKFIGTAWDKIKDAAAKPVHWIVDTIYTGGIKKVWDGIATAVGIDLHLPDAPKFANGGVAGFAGGGVGGINPGYRPGHDSIPAMTSPGEAWMVPEWTKAVGADNVHRWNRLARHGGPGAVRKDMGFAEGGIAHFTGGGVAGLLGGIGSAIGGAVNNVSSFVSGAFKDVAGFLSDPLGSIMKLIMGPVKALAKSAPGGDLGKLAMQLPIDVVTGLGAKVKELLGGSAGTKTPGGSGGGTPGNSSIGGTAQWSSMVLKALFMMGQPDSLLTTTLRRMNQESGGNANAINLTDSNAAAGIPSKGLMQVIDPTFAAYAMPGYSSNIYDPMSNILASMHYAISRYGSLAGAYNRPGGYALGGVVPVFDQGGMVPPGKSMIDNQTGAWERLSNTTDGGGGQTINNYNYVTTHTNATGPQIAGAIGWALARQS</sequence>
<organism evidence="4 5">
    <name type="scientific">Arthrobacter silviterrae</name>
    <dbReference type="NCBI Taxonomy" id="2026658"/>
    <lineage>
        <taxon>Bacteria</taxon>
        <taxon>Bacillati</taxon>
        <taxon>Actinomycetota</taxon>
        <taxon>Actinomycetes</taxon>
        <taxon>Micrococcales</taxon>
        <taxon>Micrococcaceae</taxon>
        <taxon>Arthrobacter</taxon>
    </lineage>
</organism>
<evidence type="ECO:0000259" key="2">
    <source>
        <dbReference type="Pfam" id="PF01464"/>
    </source>
</evidence>
<comment type="caution">
    <text evidence="4">The sequence shown here is derived from an EMBL/GenBank/DDBJ whole genome shotgun (WGS) entry which is preliminary data.</text>
</comment>
<feature type="transmembrane region" description="Helical" evidence="1">
    <location>
        <begin position="537"/>
        <end position="555"/>
    </location>
</feature>
<dbReference type="InterPro" id="IPR008258">
    <property type="entry name" value="Transglycosylase_SLT_dom_1"/>
</dbReference>
<feature type="transmembrane region" description="Helical" evidence="1">
    <location>
        <begin position="482"/>
        <end position="502"/>
    </location>
</feature>
<name>A0ABX0DBE7_9MICC</name>
<dbReference type="InterPro" id="IPR010090">
    <property type="entry name" value="Phage_tape_meas"/>
</dbReference>
<feature type="domain" description="Transglycosylase SLT" evidence="2">
    <location>
        <begin position="1076"/>
        <end position="1144"/>
    </location>
</feature>
<dbReference type="CDD" id="cd13402">
    <property type="entry name" value="LT_TF-like"/>
    <property type="match status" value="1"/>
</dbReference>
<keyword evidence="5" id="KW-1185">Reference proteome</keyword>
<keyword evidence="1" id="KW-0472">Membrane</keyword>
<dbReference type="InterPro" id="IPR023346">
    <property type="entry name" value="Lysozyme-like_dom_sf"/>
</dbReference>
<protein>
    <submittedName>
        <fullName evidence="4">Phage tail tape measure protein</fullName>
    </submittedName>
</protein>
<dbReference type="Pfam" id="PF01464">
    <property type="entry name" value="SLT"/>
    <property type="match status" value="1"/>
</dbReference>
<feature type="domain" description="Phage tail tape measure protein" evidence="3">
    <location>
        <begin position="104"/>
        <end position="285"/>
    </location>
</feature>
<keyword evidence="1" id="KW-0812">Transmembrane</keyword>
<evidence type="ECO:0000313" key="5">
    <source>
        <dbReference type="Proteomes" id="UP000479226"/>
    </source>
</evidence>
<dbReference type="Proteomes" id="UP000479226">
    <property type="component" value="Unassembled WGS sequence"/>
</dbReference>
<reference evidence="4 5" key="1">
    <citation type="submission" date="2020-02" db="EMBL/GenBank/DDBJ databases">
        <title>Genome sequence of the type strain DSM 27180 of Arthrobacter silviterrae.</title>
        <authorList>
            <person name="Gao J."/>
            <person name="Sun J."/>
        </authorList>
    </citation>
    <scope>NUCLEOTIDE SEQUENCE [LARGE SCALE GENOMIC DNA]</scope>
    <source>
        <strain evidence="4 5">DSM 27180</strain>
    </source>
</reference>
<feature type="transmembrane region" description="Helical" evidence="1">
    <location>
        <begin position="633"/>
        <end position="653"/>
    </location>
</feature>
<evidence type="ECO:0000259" key="3">
    <source>
        <dbReference type="Pfam" id="PF10145"/>
    </source>
</evidence>
<keyword evidence="1" id="KW-1133">Transmembrane helix</keyword>
<dbReference type="NCBIfam" id="TIGR01760">
    <property type="entry name" value="tape_meas_TP901"/>
    <property type="match status" value="1"/>
</dbReference>
<proteinExistence type="predicted"/>
<dbReference type="Gene3D" id="1.10.530.10">
    <property type="match status" value="1"/>
</dbReference>
<dbReference type="EMBL" id="JAAKZI010000008">
    <property type="protein sequence ID" value="NGN83160.1"/>
    <property type="molecule type" value="Genomic_DNA"/>
</dbReference>
<dbReference type="RefSeq" id="WP_165181258.1">
    <property type="nucleotide sequence ID" value="NZ_JAAKZI010000008.1"/>
</dbReference>
<evidence type="ECO:0000313" key="4">
    <source>
        <dbReference type="EMBL" id="NGN83160.1"/>
    </source>
</evidence>
<dbReference type="SUPFAM" id="SSF53955">
    <property type="entry name" value="Lysozyme-like"/>
    <property type="match status" value="1"/>
</dbReference>
<dbReference type="Pfam" id="PF10145">
    <property type="entry name" value="PhageMin_Tail"/>
    <property type="match status" value="1"/>
</dbReference>